<dbReference type="RefSeq" id="WP_049668267.1">
    <property type="nucleotide sequence ID" value="NZ_LFXJ01000010.1"/>
</dbReference>
<dbReference type="AlphaFoldDB" id="A0A0K9F5H2"/>
<keyword evidence="6" id="KW-0808">Transferase</keyword>
<proteinExistence type="predicted"/>
<dbReference type="GO" id="GO:0006355">
    <property type="term" value="P:regulation of DNA-templated transcription"/>
    <property type="evidence" value="ECO:0007669"/>
    <property type="project" value="InterPro"/>
</dbReference>
<evidence type="ECO:0000256" key="8">
    <source>
        <dbReference type="ARBA" id="ARBA00022741"/>
    </source>
</evidence>
<keyword evidence="12" id="KW-0902">Two-component regulatory system</keyword>
<evidence type="ECO:0000256" key="10">
    <source>
        <dbReference type="ARBA" id="ARBA00022840"/>
    </source>
</evidence>
<dbReference type="Proteomes" id="UP000037326">
    <property type="component" value="Unassembled WGS sequence"/>
</dbReference>
<evidence type="ECO:0000313" key="17">
    <source>
        <dbReference type="Proteomes" id="UP000037326"/>
    </source>
</evidence>
<protein>
    <recommendedName>
        <fullName evidence="3">histidine kinase</fullName>
        <ecNumber evidence="3">2.7.13.3</ecNumber>
    </recommendedName>
</protein>
<evidence type="ECO:0000256" key="9">
    <source>
        <dbReference type="ARBA" id="ARBA00022777"/>
    </source>
</evidence>
<comment type="subcellular location">
    <subcellularLocation>
        <location evidence="2">Cell membrane</location>
        <topology evidence="2">Multi-pass membrane protein</topology>
    </subcellularLocation>
</comment>
<organism evidence="16 17">
    <name type="scientific">Lysinibacillus xylanilyticus</name>
    <dbReference type="NCBI Taxonomy" id="582475"/>
    <lineage>
        <taxon>Bacteria</taxon>
        <taxon>Bacillati</taxon>
        <taxon>Bacillota</taxon>
        <taxon>Bacilli</taxon>
        <taxon>Bacillales</taxon>
        <taxon>Bacillaceae</taxon>
        <taxon>Lysinibacillus</taxon>
    </lineage>
</organism>
<dbReference type="PATRIC" id="fig|582475.4.peg.3052"/>
<evidence type="ECO:0000256" key="2">
    <source>
        <dbReference type="ARBA" id="ARBA00004651"/>
    </source>
</evidence>
<dbReference type="SMART" id="SM00091">
    <property type="entry name" value="PAS"/>
    <property type="match status" value="1"/>
</dbReference>
<sequence>MIKMPVNGKILIVTFLIIAFSFLLGGIFILGNLITEQEKEFGQRAMLVARTVSNVPEISMHLKNDNIKEAAKNVNKIVDGIRVVNKAEYIVVMNMDRIKLSHPVSKEIGKRSESQDLNASFSEHYYVSKAQGEVGVMIRAFVPIIDDKKEQVGIVIVGYSLPTFIEMLQNYEHEIFITILISLVFSIWGAYTLGRHIKKQMFGLEPHEIAKMYVERTETFNAMHEGIIAVDKGMNITIFNEKAADILGVTRKIEDCIGEKIYDVLPDTRLPEIVETATPVYNQELYINHHSILSNRVPIIVNGELVGAVAMFKDLTAVKKLAEEVTGVKAFVQALRVQTHEHKNKLHTIAGLLQLGHTKQALEYVTATTENEASLTKFLNERFHNENISGLLLSKVSYGKELGIQVEIDRKSHFKRFPPLLDHHDFVVLLGNLIENAFEALNVLSKNDKYVAISVDEHDGVLAIAVSDNGVGMSEGVQARMFENGFSTKASENRGIGLHLIHEIVRKGNGDIEVVSEFMKGTSFLILFELGEE</sequence>
<keyword evidence="11 14" id="KW-1133">Transmembrane helix</keyword>
<dbReference type="SUPFAM" id="SSF55874">
    <property type="entry name" value="ATPase domain of HSP90 chaperone/DNA topoisomerase II/histidine kinase"/>
    <property type="match status" value="1"/>
</dbReference>
<dbReference type="Pfam" id="PF17203">
    <property type="entry name" value="sCache_3_2"/>
    <property type="match status" value="1"/>
</dbReference>
<evidence type="ECO:0000259" key="15">
    <source>
        <dbReference type="PROSITE" id="PS50109"/>
    </source>
</evidence>
<dbReference type="Gene3D" id="1.10.287.130">
    <property type="match status" value="1"/>
</dbReference>
<dbReference type="InterPro" id="IPR016120">
    <property type="entry name" value="Sig_transdc_His_kin_SpoOB"/>
</dbReference>
<evidence type="ECO:0000256" key="5">
    <source>
        <dbReference type="ARBA" id="ARBA00022553"/>
    </source>
</evidence>
<evidence type="ECO:0000256" key="13">
    <source>
        <dbReference type="ARBA" id="ARBA00023136"/>
    </source>
</evidence>
<evidence type="ECO:0000256" key="6">
    <source>
        <dbReference type="ARBA" id="ARBA00022679"/>
    </source>
</evidence>
<evidence type="ECO:0000256" key="7">
    <source>
        <dbReference type="ARBA" id="ARBA00022692"/>
    </source>
</evidence>
<dbReference type="InterPro" id="IPR039506">
    <property type="entry name" value="SPOB_a"/>
</dbReference>
<dbReference type="InterPro" id="IPR035965">
    <property type="entry name" value="PAS-like_dom_sf"/>
</dbReference>
<keyword evidence="13 14" id="KW-0472">Membrane</keyword>
<dbReference type="SUPFAM" id="SSF55785">
    <property type="entry name" value="PYP-like sensor domain (PAS domain)"/>
    <property type="match status" value="1"/>
</dbReference>
<accession>A0A0K9F5H2</accession>
<dbReference type="EC" id="2.7.13.3" evidence="3"/>
<dbReference type="GeneID" id="96600467"/>
<reference evidence="17" key="1">
    <citation type="submission" date="2015-07" db="EMBL/GenBank/DDBJ databases">
        <authorList>
            <consortium name="Consortium for Microbial Forensics and Genomics (microFORGE)"/>
            <person name="Knight B.M."/>
            <person name="Roberts D.P."/>
            <person name="Lin D."/>
            <person name="Hari K."/>
            <person name="Fletcher J."/>
            <person name="Melcher U."/>
            <person name="Blagden T."/>
            <person name="Winegar R.A."/>
        </authorList>
    </citation>
    <scope>NUCLEOTIDE SEQUENCE [LARGE SCALE GENOMIC DNA]</scope>
    <source>
        <strain evidence="17">DSM 23493</strain>
    </source>
</reference>
<dbReference type="GO" id="GO:0005886">
    <property type="term" value="C:plasma membrane"/>
    <property type="evidence" value="ECO:0007669"/>
    <property type="project" value="UniProtKB-SubCell"/>
</dbReference>
<evidence type="ECO:0000256" key="3">
    <source>
        <dbReference type="ARBA" id="ARBA00012438"/>
    </source>
</evidence>
<feature type="transmembrane region" description="Helical" evidence="14">
    <location>
        <begin position="12"/>
        <end position="34"/>
    </location>
</feature>
<dbReference type="PANTHER" id="PTHR43304">
    <property type="entry name" value="PHYTOCHROME-LIKE PROTEIN CPH1"/>
    <property type="match status" value="1"/>
</dbReference>
<dbReference type="SMART" id="SM00387">
    <property type="entry name" value="HATPase_c"/>
    <property type="match status" value="1"/>
</dbReference>
<evidence type="ECO:0000256" key="14">
    <source>
        <dbReference type="SAM" id="Phobius"/>
    </source>
</evidence>
<dbReference type="InterPro" id="IPR029151">
    <property type="entry name" value="Sensor-like_sf"/>
</dbReference>
<dbReference type="Gene3D" id="3.30.565.10">
    <property type="entry name" value="Histidine kinase-like ATPase, C-terminal domain"/>
    <property type="match status" value="1"/>
</dbReference>
<dbReference type="Pfam" id="PF02518">
    <property type="entry name" value="HATPase_c"/>
    <property type="match status" value="1"/>
</dbReference>
<dbReference type="PROSITE" id="PS50109">
    <property type="entry name" value="HIS_KIN"/>
    <property type="match status" value="1"/>
</dbReference>
<dbReference type="PANTHER" id="PTHR43304:SF1">
    <property type="entry name" value="PAC DOMAIN-CONTAINING PROTEIN"/>
    <property type="match status" value="1"/>
</dbReference>
<evidence type="ECO:0000256" key="11">
    <source>
        <dbReference type="ARBA" id="ARBA00022989"/>
    </source>
</evidence>
<dbReference type="InterPro" id="IPR052162">
    <property type="entry name" value="Sensor_kinase/Photoreceptor"/>
</dbReference>
<dbReference type="EMBL" id="LFXJ01000010">
    <property type="protein sequence ID" value="KMY29361.1"/>
    <property type="molecule type" value="Genomic_DNA"/>
</dbReference>
<comment type="catalytic activity">
    <reaction evidence="1">
        <text>ATP + protein L-histidine = ADP + protein N-phospho-L-histidine.</text>
        <dbReference type="EC" id="2.7.13.3"/>
    </reaction>
</comment>
<keyword evidence="10" id="KW-0067">ATP-binding</keyword>
<dbReference type="SUPFAM" id="SSF55890">
    <property type="entry name" value="Sporulation response regulatory protein Spo0B"/>
    <property type="match status" value="1"/>
</dbReference>
<feature type="domain" description="Histidine kinase" evidence="15">
    <location>
        <begin position="337"/>
        <end position="532"/>
    </location>
</feature>
<comment type="caution">
    <text evidence="16">The sequence shown here is derived from an EMBL/GenBank/DDBJ whole genome shotgun (WGS) entry which is preliminary data.</text>
</comment>
<dbReference type="PRINTS" id="PR00344">
    <property type="entry name" value="BCTRLSENSOR"/>
</dbReference>
<gene>
    <name evidence="16" type="ORF">ACZ11_19865</name>
</gene>
<dbReference type="InterPro" id="IPR013767">
    <property type="entry name" value="PAS_fold"/>
</dbReference>
<dbReference type="SUPFAM" id="SSF103190">
    <property type="entry name" value="Sensory domain-like"/>
    <property type="match status" value="1"/>
</dbReference>
<dbReference type="CDD" id="cd00130">
    <property type="entry name" value="PAS"/>
    <property type="match status" value="1"/>
</dbReference>
<dbReference type="InterPro" id="IPR033463">
    <property type="entry name" value="sCache_3"/>
</dbReference>
<dbReference type="GO" id="GO:0000155">
    <property type="term" value="F:phosphorelay sensor kinase activity"/>
    <property type="evidence" value="ECO:0007669"/>
    <property type="project" value="InterPro"/>
</dbReference>
<dbReference type="Pfam" id="PF14689">
    <property type="entry name" value="SPOB_a"/>
    <property type="match status" value="1"/>
</dbReference>
<dbReference type="Pfam" id="PF00989">
    <property type="entry name" value="PAS"/>
    <property type="match status" value="1"/>
</dbReference>
<keyword evidence="8" id="KW-0547">Nucleotide-binding</keyword>
<dbReference type="InterPro" id="IPR003594">
    <property type="entry name" value="HATPase_dom"/>
</dbReference>
<dbReference type="Gene3D" id="3.30.450.20">
    <property type="entry name" value="PAS domain"/>
    <property type="match status" value="2"/>
</dbReference>
<keyword evidence="5" id="KW-0597">Phosphoprotein</keyword>
<dbReference type="InterPro" id="IPR000014">
    <property type="entry name" value="PAS"/>
</dbReference>
<dbReference type="OrthoDB" id="9792686at2"/>
<evidence type="ECO:0000256" key="1">
    <source>
        <dbReference type="ARBA" id="ARBA00000085"/>
    </source>
</evidence>
<keyword evidence="9 16" id="KW-0418">Kinase</keyword>
<keyword evidence="4" id="KW-1003">Cell membrane</keyword>
<dbReference type="InterPro" id="IPR005467">
    <property type="entry name" value="His_kinase_dom"/>
</dbReference>
<evidence type="ECO:0000256" key="4">
    <source>
        <dbReference type="ARBA" id="ARBA00022475"/>
    </source>
</evidence>
<keyword evidence="7 14" id="KW-0812">Transmembrane</keyword>
<feature type="transmembrane region" description="Helical" evidence="14">
    <location>
        <begin position="175"/>
        <end position="194"/>
    </location>
</feature>
<dbReference type="GO" id="GO:0005524">
    <property type="term" value="F:ATP binding"/>
    <property type="evidence" value="ECO:0007669"/>
    <property type="project" value="UniProtKB-KW"/>
</dbReference>
<evidence type="ECO:0000256" key="12">
    <source>
        <dbReference type="ARBA" id="ARBA00023012"/>
    </source>
</evidence>
<dbReference type="InterPro" id="IPR036890">
    <property type="entry name" value="HATPase_C_sf"/>
</dbReference>
<evidence type="ECO:0000313" key="16">
    <source>
        <dbReference type="EMBL" id="KMY29361.1"/>
    </source>
</evidence>
<dbReference type="InterPro" id="IPR004358">
    <property type="entry name" value="Sig_transdc_His_kin-like_C"/>
</dbReference>
<name>A0A0K9F5H2_9BACI</name>